<dbReference type="InterPro" id="IPR001634">
    <property type="entry name" value="Adenosn_rcpt"/>
</dbReference>
<dbReference type="OMA" id="IWAVRIN"/>
<dbReference type="PROSITE" id="PS50262">
    <property type="entry name" value="G_PROTEIN_RECEP_F1_2"/>
    <property type="match status" value="1"/>
</dbReference>
<feature type="transmembrane region" description="Helical" evidence="11">
    <location>
        <begin position="175"/>
        <end position="199"/>
    </location>
</feature>
<evidence type="ECO:0000313" key="14">
    <source>
        <dbReference type="RefSeq" id="XP_013390414.1"/>
    </source>
</evidence>
<dbReference type="GO" id="GO:0005886">
    <property type="term" value="C:plasma membrane"/>
    <property type="evidence" value="ECO:0007669"/>
    <property type="project" value="UniProtKB-SubCell"/>
</dbReference>
<keyword evidence="3 11" id="KW-0812">Transmembrane</keyword>
<feature type="transmembrane region" description="Helical" evidence="11">
    <location>
        <begin position="56"/>
        <end position="78"/>
    </location>
</feature>
<evidence type="ECO:0000256" key="7">
    <source>
        <dbReference type="ARBA" id="ARBA00023157"/>
    </source>
</evidence>
<dbReference type="Gene3D" id="1.20.1070.10">
    <property type="entry name" value="Rhodopsin 7-helix transmembrane proteins"/>
    <property type="match status" value="1"/>
</dbReference>
<dbReference type="PRINTS" id="PR00424">
    <property type="entry name" value="ADENOSINER"/>
</dbReference>
<keyword evidence="13" id="KW-1185">Reference proteome</keyword>
<feature type="transmembrane region" description="Helical" evidence="11">
    <location>
        <begin position="272"/>
        <end position="293"/>
    </location>
</feature>
<keyword evidence="2" id="KW-1003">Cell membrane</keyword>
<keyword evidence="10" id="KW-0807">Transducer</keyword>
<name>A0A1S3HZA4_LINAN</name>
<dbReference type="SUPFAM" id="SSF81321">
    <property type="entry name" value="Family A G protein-coupled receptor-like"/>
    <property type="match status" value="1"/>
</dbReference>
<evidence type="ECO:0000256" key="5">
    <source>
        <dbReference type="ARBA" id="ARBA00023040"/>
    </source>
</evidence>
<evidence type="ECO:0000259" key="12">
    <source>
        <dbReference type="PROSITE" id="PS50262"/>
    </source>
</evidence>
<sequence>MSNNSTEGVGQKEYTLLWQIYLAAELLIAVVAIFGNSLVIYVVLKNRRLRTVTNYFITNLALADLLVGLIGIPFAILSDNNLPRDFYGCLLVNSMLVVLTQSSIFSLLAIALERFAAIKSPFKYQALWTKKLAMILNALTWIFSILIGLVPVFGWNLGQPDKDGCRFTEVIDMKYMVYFNFFICVLIPLIIMLLIYGYIFNVVRKQNHQIAALEIKDSPADHTHRRAFRRELKAAKSLSVVIGLFALSWLPLHILNTLTLLCSENCKYPYELLLAAIILSHANSAVNPFIYAYTNSRLHGAIAQVFGCKHTGNYTSSDDIPTVSRRSNAGNHFNTIRTL</sequence>
<keyword evidence="5" id="KW-0297">G-protein coupled receptor</keyword>
<dbReference type="PANTHER" id="PTHR24246">
    <property type="entry name" value="OLFACTORY RECEPTOR AND ADENOSINE RECEPTOR"/>
    <property type="match status" value="1"/>
</dbReference>
<feature type="transmembrane region" description="Helical" evidence="11">
    <location>
        <begin position="90"/>
        <end position="112"/>
    </location>
</feature>
<keyword evidence="7" id="KW-1015">Disulfide bond</keyword>
<evidence type="ECO:0000256" key="2">
    <source>
        <dbReference type="ARBA" id="ARBA00022475"/>
    </source>
</evidence>
<dbReference type="PANTHER" id="PTHR24246:SF27">
    <property type="entry name" value="ADENOSINE RECEPTOR, ISOFORM A"/>
    <property type="match status" value="1"/>
</dbReference>
<dbReference type="PRINTS" id="PR00237">
    <property type="entry name" value="GPCRRHODOPSN"/>
</dbReference>
<dbReference type="Pfam" id="PF00001">
    <property type="entry name" value="7tm_1"/>
    <property type="match status" value="1"/>
</dbReference>
<feature type="transmembrane region" description="Helical" evidence="11">
    <location>
        <begin position="132"/>
        <end position="155"/>
    </location>
</feature>
<evidence type="ECO:0000313" key="13">
    <source>
        <dbReference type="Proteomes" id="UP000085678"/>
    </source>
</evidence>
<keyword evidence="6 11" id="KW-0472">Membrane</keyword>
<keyword evidence="8 14" id="KW-0675">Receptor</keyword>
<feature type="transmembrane region" description="Helical" evidence="11">
    <location>
        <begin position="234"/>
        <end position="252"/>
    </location>
</feature>
<dbReference type="GO" id="GO:0001609">
    <property type="term" value="F:G protein-coupled adenosine receptor activity"/>
    <property type="evidence" value="ECO:0007669"/>
    <property type="project" value="InterPro"/>
</dbReference>
<evidence type="ECO:0000256" key="4">
    <source>
        <dbReference type="ARBA" id="ARBA00022989"/>
    </source>
</evidence>
<dbReference type="STRING" id="7574.A0A1S3HZA4"/>
<evidence type="ECO:0000256" key="11">
    <source>
        <dbReference type="SAM" id="Phobius"/>
    </source>
</evidence>
<dbReference type="InterPro" id="IPR017452">
    <property type="entry name" value="GPCR_Rhodpsn_7TM"/>
</dbReference>
<evidence type="ECO:0000256" key="1">
    <source>
        <dbReference type="ARBA" id="ARBA00004651"/>
    </source>
</evidence>
<reference evidence="14" key="1">
    <citation type="submission" date="2025-08" db="UniProtKB">
        <authorList>
            <consortium name="RefSeq"/>
        </authorList>
    </citation>
    <scope>IDENTIFICATION</scope>
    <source>
        <tissue evidence="14">Gonads</tissue>
    </source>
</reference>
<dbReference type="OrthoDB" id="9445642at2759"/>
<accession>A0A1S3HZA4</accession>
<evidence type="ECO:0000256" key="9">
    <source>
        <dbReference type="ARBA" id="ARBA00023180"/>
    </source>
</evidence>
<dbReference type="GeneID" id="106158849"/>
<dbReference type="Proteomes" id="UP000085678">
    <property type="component" value="Unplaced"/>
</dbReference>
<dbReference type="InterPro" id="IPR000276">
    <property type="entry name" value="GPCR_Rhodpsn"/>
</dbReference>
<evidence type="ECO:0000256" key="6">
    <source>
        <dbReference type="ARBA" id="ARBA00023136"/>
    </source>
</evidence>
<comment type="subcellular location">
    <subcellularLocation>
        <location evidence="1">Cell membrane</location>
        <topology evidence="1">Multi-pass membrane protein</topology>
    </subcellularLocation>
</comment>
<dbReference type="SMART" id="SM01381">
    <property type="entry name" value="7TM_GPCR_Srsx"/>
    <property type="match status" value="1"/>
</dbReference>
<evidence type="ECO:0000256" key="8">
    <source>
        <dbReference type="ARBA" id="ARBA00023170"/>
    </source>
</evidence>
<keyword evidence="9" id="KW-0325">Glycoprotein</keyword>
<feature type="domain" description="G-protein coupled receptors family 1 profile" evidence="12">
    <location>
        <begin position="35"/>
        <end position="291"/>
    </location>
</feature>
<protein>
    <submittedName>
        <fullName evidence="14">Adenosine receptor A1</fullName>
    </submittedName>
</protein>
<gene>
    <name evidence="14" type="primary">LOC106158849</name>
</gene>
<organism evidence="13 14">
    <name type="scientific">Lingula anatina</name>
    <name type="common">Brachiopod</name>
    <name type="synonym">Lingula unguis</name>
    <dbReference type="NCBI Taxonomy" id="7574"/>
    <lineage>
        <taxon>Eukaryota</taxon>
        <taxon>Metazoa</taxon>
        <taxon>Spiralia</taxon>
        <taxon>Lophotrochozoa</taxon>
        <taxon>Brachiopoda</taxon>
        <taxon>Linguliformea</taxon>
        <taxon>Lingulata</taxon>
        <taxon>Lingulida</taxon>
        <taxon>Linguloidea</taxon>
        <taxon>Lingulidae</taxon>
        <taxon>Lingula</taxon>
    </lineage>
</organism>
<evidence type="ECO:0000256" key="3">
    <source>
        <dbReference type="ARBA" id="ARBA00022692"/>
    </source>
</evidence>
<dbReference type="PROSITE" id="PS00237">
    <property type="entry name" value="G_PROTEIN_RECEP_F1_1"/>
    <property type="match status" value="1"/>
</dbReference>
<evidence type="ECO:0000256" key="10">
    <source>
        <dbReference type="ARBA" id="ARBA00023224"/>
    </source>
</evidence>
<feature type="transmembrane region" description="Helical" evidence="11">
    <location>
        <begin position="20"/>
        <end position="44"/>
    </location>
</feature>
<keyword evidence="4 11" id="KW-1133">Transmembrane helix</keyword>
<proteinExistence type="predicted"/>
<dbReference type="RefSeq" id="XP_013390414.1">
    <property type="nucleotide sequence ID" value="XM_013534960.2"/>
</dbReference>
<dbReference type="InParanoid" id="A0A1S3HZA4"/>
<dbReference type="AlphaFoldDB" id="A0A1S3HZA4"/>
<dbReference type="KEGG" id="lak:106158849"/>